<keyword evidence="1" id="KW-1133">Transmembrane helix</keyword>
<accession>A0A2H0W6N0</accession>
<dbReference type="Pfam" id="PF14242">
    <property type="entry name" value="DUF4342"/>
    <property type="match status" value="1"/>
</dbReference>
<name>A0A2H0W6N0_9BACT</name>
<organism evidence="3 4">
    <name type="scientific">Candidatus Berkelbacteria bacterium CG10_big_fil_rev_8_21_14_0_10_43_13</name>
    <dbReference type="NCBI Taxonomy" id="1974514"/>
    <lineage>
        <taxon>Bacteria</taxon>
        <taxon>Candidatus Berkelbacteria</taxon>
    </lineage>
</organism>
<dbReference type="EMBL" id="PEZW01000014">
    <property type="protein sequence ID" value="PIS07736.1"/>
    <property type="molecule type" value="Genomic_DNA"/>
</dbReference>
<keyword evidence="1" id="KW-0472">Membrane</keyword>
<evidence type="ECO:0000256" key="1">
    <source>
        <dbReference type="SAM" id="Phobius"/>
    </source>
</evidence>
<protein>
    <recommendedName>
        <fullName evidence="2">DUF4342 domain-containing protein</fullName>
    </recommendedName>
</protein>
<evidence type="ECO:0000259" key="2">
    <source>
        <dbReference type="Pfam" id="PF14242"/>
    </source>
</evidence>
<dbReference type="Proteomes" id="UP000231382">
    <property type="component" value="Unassembled WGS sequence"/>
</dbReference>
<sequence length="83" mass="8764">MSEKDKASEESFKVGGKDVVNKIKELIEEGNARRIIIKNEKGETVMEFPVTAGVVGIVLAPILAAVGVLAAVLSSATIVVEKK</sequence>
<comment type="caution">
    <text evidence="3">The sequence shown here is derived from an EMBL/GenBank/DDBJ whole genome shotgun (WGS) entry which is preliminary data.</text>
</comment>
<dbReference type="AlphaFoldDB" id="A0A2H0W6N0"/>
<evidence type="ECO:0000313" key="4">
    <source>
        <dbReference type="Proteomes" id="UP000231382"/>
    </source>
</evidence>
<dbReference type="InterPro" id="IPR025642">
    <property type="entry name" value="DUF4342"/>
</dbReference>
<feature type="transmembrane region" description="Helical" evidence="1">
    <location>
        <begin position="54"/>
        <end position="80"/>
    </location>
</feature>
<reference evidence="4" key="1">
    <citation type="submission" date="2017-09" db="EMBL/GenBank/DDBJ databases">
        <title>Depth-based differentiation of microbial function through sediment-hosted aquifers and enrichment of novel symbionts in the deep terrestrial subsurface.</title>
        <authorList>
            <person name="Probst A.J."/>
            <person name="Ladd B."/>
            <person name="Jarett J.K."/>
            <person name="Geller-Mcgrath D.E."/>
            <person name="Sieber C.M.K."/>
            <person name="Emerson J.B."/>
            <person name="Anantharaman K."/>
            <person name="Thomas B.C."/>
            <person name="Malmstrom R."/>
            <person name="Stieglmeier M."/>
            <person name="Klingl A."/>
            <person name="Woyke T."/>
            <person name="Ryan C.M."/>
            <person name="Banfield J.F."/>
        </authorList>
    </citation>
    <scope>NUCLEOTIDE SEQUENCE [LARGE SCALE GENOMIC DNA]</scope>
</reference>
<keyword evidence="1" id="KW-0812">Transmembrane</keyword>
<proteinExistence type="predicted"/>
<feature type="domain" description="DUF4342" evidence="2">
    <location>
        <begin position="6"/>
        <end position="82"/>
    </location>
</feature>
<gene>
    <name evidence="3" type="ORF">COT78_02090</name>
</gene>
<evidence type="ECO:0000313" key="3">
    <source>
        <dbReference type="EMBL" id="PIS07736.1"/>
    </source>
</evidence>